<gene>
    <name evidence="4" type="ORF">SO694_00031273</name>
</gene>
<evidence type="ECO:0000256" key="1">
    <source>
        <dbReference type="SAM" id="MobiDB-lite"/>
    </source>
</evidence>
<feature type="transmembrane region" description="Helical" evidence="2">
    <location>
        <begin position="156"/>
        <end position="176"/>
    </location>
</feature>
<sequence length="260" mass="27886">MFRRLVLAAATTIAAGQTFDFEDCQPEGCIFPFIYYGVTYDGCTDVWESSASGSYRYPCAAAAPSSEAPVVGSAVARAVAGHARDRRRGGAAADDDDELALFDAGGIAWSRSEKRTVWYRWILRSLGVLALGLLAVLEPILVVAESRVSDAQKRTLLLLSVCDAGFVACFLIELWYTRRVLLRAGAPDQGRAARASSPVSFTANPLQKTFDGAAVELPEAPSSTRSARLGSGPRRSTAWRLGERAPAPARRSTAGRPGER</sequence>
<keyword evidence="2" id="KW-1133">Transmembrane helix</keyword>
<evidence type="ECO:0000256" key="3">
    <source>
        <dbReference type="SAM" id="SignalP"/>
    </source>
</evidence>
<keyword evidence="2" id="KW-0472">Membrane</keyword>
<dbReference type="Proteomes" id="UP001363151">
    <property type="component" value="Unassembled WGS sequence"/>
</dbReference>
<evidence type="ECO:0000256" key="2">
    <source>
        <dbReference type="SAM" id="Phobius"/>
    </source>
</evidence>
<dbReference type="InterPro" id="IPR036943">
    <property type="entry name" value="FN_type2_sf"/>
</dbReference>
<protein>
    <submittedName>
        <fullName evidence="4">Uncharacterized protein</fullName>
    </submittedName>
</protein>
<keyword evidence="2" id="KW-0812">Transmembrane</keyword>
<feature type="transmembrane region" description="Helical" evidence="2">
    <location>
        <begin position="121"/>
        <end position="144"/>
    </location>
</feature>
<organism evidence="4 5">
    <name type="scientific">Aureococcus anophagefferens</name>
    <name type="common">Harmful bloom alga</name>
    <dbReference type="NCBI Taxonomy" id="44056"/>
    <lineage>
        <taxon>Eukaryota</taxon>
        <taxon>Sar</taxon>
        <taxon>Stramenopiles</taxon>
        <taxon>Ochrophyta</taxon>
        <taxon>Pelagophyceae</taxon>
        <taxon>Pelagomonadales</taxon>
        <taxon>Pelagomonadaceae</taxon>
        <taxon>Aureococcus</taxon>
    </lineage>
</organism>
<dbReference type="EMBL" id="JBBJCI010000371">
    <property type="protein sequence ID" value="KAK7232077.1"/>
    <property type="molecule type" value="Genomic_DNA"/>
</dbReference>
<evidence type="ECO:0000313" key="4">
    <source>
        <dbReference type="EMBL" id="KAK7232077.1"/>
    </source>
</evidence>
<proteinExistence type="predicted"/>
<feature type="chain" id="PRO_5046931707" evidence="3">
    <location>
        <begin position="17"/>
        <end position="260"/>
    </location>
</feature>
<reference evidence="4 5" key="1">
    <citation type="submission" date="2024-03" db="EMBL/GenBank/DDBJ databases">
        <title>Aureococcus anophagefferens CCMP1851 and Kratosvirus quantuckense: Draft genome of a second virus-susceptible host strain in the model system.</title>
        <authorList>
            <person name="Chase E."/>
            <person name="Truchon A.R."/>
            <person name="Schepens W."/>
            <person name="Wilhelm S.W."/>
        </authorList>
    </citation>
    <scope>NUCLEOTIDE SEQUENCE [LARGE SCALE GENOMIC DNA]</scope>
    <source>
        <strain evidence="4 5">CCMP1851</strain>
    </source>
</reference>
<keyword evidence="3" id="KW-0732">Signal</keyword>
<feature type="region of interest" description="Disordered" evidence="1">
    <location>
        <begin position="217"/>
        <end position="260"/>
    </location>
</feature>
<comment type="caution">
    <text evidence="4">The sequence shown here is derived from an EMBL/GenBank/DDBJ whole genome shotgun (WGS) entry which is preliminary data.</text>
</comment>
<accession>A0ABR1FJL9</accession>
<dbReference type="Gene3D" id="2.10.10.10">
    <property type="entry name" value="Fibronectin, type II, collagen-binding"/>
    <property type="match status" value="1"/>
</dbReference>
<evidence type="ECO:0000313" key="5">
    <source>
        <dbReference type="Proteomes" id="UP001363151"/>
    </source>
</evidence>
<feature type="signal peptide" evidence="3">
    <location>
        <begin position="1"/>
        <end position="16"/>
    </location>
</feature>
<name>A0ABR1FJL9_AURAN</name>
<keyword evidence="5" id="KW-1185">Reference proteome</keyword>